<proteinExistence type="predicted"/>
<dbReference type="Gene3D" id="2.40.10.120">
    <property type="match status" value="1"/>
</dbReference>
<dbReference type="SUPFAM" id="SSF50156">
    <property type="entry name" value="PDZ domain-like"/>
    <property type="match status" value="1"/>
</dbReference>
<evidence type="ECO:0000313" key="5">
    <source>
        <dbReference type="Proteomes" id="UP000176923"/>
    </source>
</evidence>
<dbReference type="SUPFAM" id="SSF50494">
    <property type="entry name" value="Trypsin-like serine proteases"/>
    <property type="match status" value="1"/>
</dbReference>
<evidence type="ECO:0000256" key="1">
    <source>
        <dbReference type="ARBA" id="ARBA00022670"/>
    </source>
</evidence>
<protein>
    <recommendedName>
        <fullName evidence="3">PDZ domain-containing protein</fullName>
    </recommendedName>
</protein>
<dbReference type="InterPro" id="IPR036034">
    <property type="entry name" value="PDZ_sf"/>
</dbReference>
<dbReference type="STRING" id="1798382.A3D77_02915"/>
<keyword evidence="2" id="KW-0378">Hydrolase</keyword>
<dbReference type="Pfam" id="PF13180">
    <property type="entry name" value="PDZ_2"/>
    <property type="match status" value="1"/>
</dbReference>
<evidence type="ECO:0000259" key="3">
    <source>
        <dbReference type="PROSITE" id="PS50106"/>
    </source>
</evidence>
<dbReference type="InterPro" id="IPR051201">
    <property type="entry name" value="Chloro_Bact_Ser_Proteases"/>
</dbReference>
<dbReference type="SMART" id="SM00228">
    <property type="entry name" value="PDZ"/>
    <property type="match status" value="1"/>
</dbReference>
<dbReference type="InterPro" id="IPR001940">
    <property type="entry name" value="Peptidase_S1C"/>
</dbReference>
<evidence type="ECO:0000256" key="2">
    <source>
        <dbReference type="ARBA" id="ARBA00022801"/>
    </source>
</evidence>
<dbReference type="PROSITE" id="PS50106">
    <property type="entry name" value="PDZ"/>
    <property type="match status" value="1"/>
</dbReference>
<dbReference type="Proteomes" id="UP000176923">
    <property type="component" value="Unassembled WGS sequence"/>
</dbReference>
<gene>
    <name evidence="4" type="ORF">A3D77_02915</name>
</gene>
<dbReference type="AlphaFoldDB" id="A0A1F5ZW41"/>
<keyword evidence="1" id="KW-0645">Protease</keyword>
<organism evidence="4 5">
    <name type="scientific">Candidatus Gottesmanbacteria bacterium RIFCSPHIGHO2_02_FULL_39_11</name>
    <dbReference type="NCBI Taxonomy" id="1798382"/>
    <lineage>
        <taxon>Bacteria</taxon>
        <taxon>Candidatus Gottesmaniibacteriota</taxon>
    </lineage>
</organism>
<dbReference type="PRINTS" id="PR00834">
    <property type="entry name" value="PROTEASES2C"/>
</dbReference>
<evidence type="ECO:0000313" key="4">
    <source>
        <dbReference type="EMBL" id="OGG16689.1"/>
    </source>
</evidence>
<dbReference type="Gene3D" id="2.30.42.10">
    <property type="match status" value="1"/>
</dbReference>
<sequence length="404" mass="42931">MIFSAFFQKLFISSYKHMKRIIILGLLIIVFLALISAKGPNAITIPNFSNLFKTSQEAPIGGSEKIKVVSEESTITNVVDKVSPSVVTVSIIQSRQLGRIFDQNLQDPFNFFSPSEPNSGRQTEQDIGTGFIITADGLIITNKHVVSDSSSKYKVVTKDDKTYNVDKIYRDPTNDLAILKINATGLTPIELGDSSKIKVGQMAVAIGTALGEFRNTVTVGVISGLGRGIIAGSPLEGSVERLDNVIQTDAAINPGNSGGPLLNSAGQVVGINTAVSQEGQNLGFAIPINVIKDALDQFNKAGGKFSRPYLGVSYRMVTRDLALLNEVPEGAYVQSVISGSPAEQAGIENGDIITKIDGKRVTDADGGLAKAIADKKVGDSVSVEIWRDGDTKTLNTAIGENTGE</sequence>
<dbReference type="PANTHER" id="PTHR43343:SF3">
    <property type="entry name" value="PROTEASE DO-LIKE 8, CHLOROPLASTIC"/>
    <property type="match status" value="1"/>
</dbReference>
<reference evidence="4 5" key="1">
    <citation type="journal article" date="2016" name="Nat. Commun.">
        <title>Thousands of microbial genomes shed light on interconnected biogeochemical processes in an aquifer system.</title>
        <authorList>
            <person name="Anantharaman K."/>
            <person name="Brown C.T."/>
            <person name="Hug L.A."/>
            <person name="Sharon I."/>
            <person name="Castelle C.J."/>
            <person name="Probst A.J."/>
            <person name="Thomas B.C."/>
            <person name="Singh A."/>
            <person name="Wilkins M.J."/>
            <person name="Karaoz U."/>
            <person name="Brodie E.L."/>
            <person name="Williams K.H."/>
            <person name="Hubbard S.S."/>
            <person name="Banfield J.F."/>
        </authorList>
    </citation>
    <scope>NUCLEOTIDE SEQUENCE [LARGE SCALE GENOMIC DNA]</scope>
</reference>
<dbReference type="PANTHER" id="PTHR43343">
    <property type="entry name" value="PEPTIDASE S12"/>
    <property type="match status" value="1"/>
</dbReference>
<dbReference type="GO" id="GO:0004252">
    <property type="term" value="F:serine-type endopeptidase activity"/>
    <property type="evidence" value="ECO:0007669"/>
    <property type="project" value="InterPro"/>
</dbReference>
<dbReference type="GO" id="GO:0006508">
    <property type="term" value="P:proteolysis"/>
    <property type="evidence" value="ECO:0007669"/>
    <property type="project" value="UniProtKB-KW"/>
</dbReference>
<dbReference type="EMBL" id="MFJL01000009">
    <property type="protein sequence ID" value="OGG16689.1"/>
    <property type="molecule type" value="Genomic_DNA"/>
</dbReference>
<accession>A0A1F5ZW41</accession>
<dbReference type="InterPro" id="IPR009003">
    <property type="entry name" value="Peptidase_S1_PA"/>
</dbReference>
<name>A0A1F5ZW41_9BACT</name>
<feature type="domain" description="PDZ" evidence="3">
    <location>
        <begin position="287"/>
        <end position="363"/>
    </location>
</feature>
<dbReference type="Pfam" id="PF13365">
    <property type="entry name" value="Trypsin_2"/>
    <property type="match status" value="1"/>
</dbReference>
<dbReference type="InterPro" id="IPR001478">
    <property type="entry name" value="PDZ"/>
</dbReference>
<comment type="caution">
    <text evidence="4">The sequence shown here is derived from an EMBL/GenBank/DDBJ whole genome shotgun (WGS) entry which is preliminary data.</text>
</comment>